<dbReference type="PANTHER" id="PTHR37029">
    <property type="entry name" value="SSR1768 PROTEIN"/>
    <property type="match status" value="1"/>
</dbReference>
<organism evidence="1 2">
    <name type="scientific">Mesorhizobium liriopis</name>
    <dbReference type="NCBI Taxonomy" id="2953882"/>
    <lineage>
        <taxon>Bacteria</taxon>
        <taxon>Pseudomonadati</taxon>
        <taxon>Pseudomonadota</taxon>
        <taxon>Alphaproteobacteria</taxon>
        <taxon>Hyphomicrobiales</taxon>
        <taxon>Phyllobacteriaceae</taxon>
        <taxon>Mesorhizobium</taxon>
    </lineage>
</organism>
<proteinExistence type="predicted"/>
<dbReference type="Proteomes" id="UP001205906">
    <property type="component" value="Unassembled WGS sequence"/>
</dbReference>
<dbReference type="EMBL" id="JAMXQS010000001">
    <property type="protein sequence ID" value="MCO6048571.1"/>
    <property type="molecule type" value="Genomic_DNA"/>
</dbReference>
<dbReference type="PANTHER" id="PTHR37029:SF1">
    <property type="entry name" value="SSR1768 PROTEIN"/>
    <property type="match status" value="1"/>
</dbReference>
<dbReference type="RefSeq" id="WP_252815432.1">
    <property type="nucleotide sequence ID" value="NZ_JAMXQS010000001.1"/>
</dbReference>
<reference evidence="1 2" key="1">
    <citation type="submission" date="2022-06" db="EMBL/GenBank/DDBJ databases">
        <title>Mesorhizobium sp. strain RP14 Genome sequencing and assembly.</title>
        <authorList>
            <person name="Kim I."/>
        </authorList>
    </citation>
    <scope>NUCLEOTIDE SEQUENCE [LARGE SCALE GENOMIC DNA]</scope>
    <source>
        <strain evidence="2">RP14(2022)</strain>
    </source>
</reference>
<accession>A0ABT1C341</accession>
<evidence type="ECO:0000313" key="2">
    <source>
        <dbReference type="Proteomes" id="UP001205906"/>
    </source>
</evidence>
<keyword evidence="2" id="KW-1185">Reference proteome</keyword>
<protein>
    <submittedName>
        <fullName evidence="1">DUF2283 domain-containing protein</fullName>
    </submittedName>
</protein>
<gene>
    <name evidence="1" type="ORF">NGM99_02040</name>
</gene>
<sequence>MFKLEYDPNADAAYLRFSRETIIDSEEVSPGIVLDFDEAGLLVGMEVLDATRKLSPTVLQIA</sequence>
<comment type="caution">
    <text evidence="1">The sequence shown here is derived from an EMBL/GenBank/DDBJ whole genome shotgun (WGS) entry which is preliminary data.</text>
</comment>
<name>A0ABT1C341_9HYPH</name>
<dbReference type="Pfam" id="PF10049">
    <property type="entry name" value="DUF2283"/>
    <property type="match status" value="1"/>
</dbReference>
<evidence type="ECO:0000313" key="1">
    <source>
        <dbReference type="EMBL" id="MCO6048571.1"/>
    </source>
</evidence>
<dbReference type="InterPro" id="IPR019270">
    <property type="entry name" value="DUF2283"/>
</dbReference>